<feature type="compositionally biased region" description="Basic residues" evidence="1">
    <location>
        <begin position="277"/>
        <end position="287"/>
    </location>
</feature>
<dbReference type="AlphaFoldDB" id="A0A0A9ATN1"/>
<proteinExistence type="predicted"/>
<evidence type="ECO:0000313" key="2">
    <source>
        <dbReference type="EMBL" id="JAD54486.1"/>
    </source>
</evidence>
<organism evidence="2">
    <name type="scientific">Arundo donax</name>
    <name type="common">Giant reed</name>
    <name type="synonym">Donax arundinaceus</name>
    <dbReference type="NCBI Taxonomy" id="35708"/>
    <lineage>
        <taxon>Eukaryota</taxon>
        <taxon>Viridiplantae</taxon>
        <taxon>Streptophyta</taxon>
        <taxon>Embryophyta</taxon>
        <taxon>Tracheophyta</taxon>
        <taxon>Spermatophyta</taxon>
        <taxon>Magnoliopsida</taxon>
        <taxon>Liliopsida</taxon>
        <taxon>Poales</taxon>
        <taxon>Poaceae</taxon>
        <taxon>PACMAD clade</taxon>
        <taxon>Arundinoideae</taxon>
        <taxon>Arundineae</taxon>
        <taxon>Arundo</taxon>
    </lineage>
</organism>
<name>A0A0A9ATN1_ARUDO</name>
<reference evidence="2" key="2">
    <citation type="journal article" date="2015" name="Data Brief">
        <title>Shoot transcriptome of the giant reed, Arundo donax.</title>
        <authorList>
            <person name="Barrero R.A."/>
            <person name="Guerrero F.D."/>
            <person name="Moolhuijzen P."/>
            <person name="Goolsby J.A."/>
            <person name="Tidwell J."/>
            <person name="Bellgard S.E."/>
            <person name="Bellgard M.I."/>
        </authorList>
    </citation>
    <scope>NUCLEOTIDE SEQUENCE</scope>
    <source>
        <tissue evidence="2">Shoot tissue taken approximately 20 cm above the soil surface</tissue>
    </source>
</reference>
<feature type="compositionally biased region" description="Basic residues" evidence="1">
    <location>
        <begin position="319"/>
        <end position="330"/>
    </location>
</feature>
<accession>A0A0A9ATN1</accession>
<reference evidence="2" key="1">
    <citation type="submission" date="2014-09" db="EMBL/GenBank/DDBJ databases">
        <authorList>
            <person name="Magalhaes I.L.F."/>
            <person name="Oliveira U."/>
            <person name="Santos F.R."/>
            <person name="Vidigal T.H.D.A."/>
            <person name="Brescovit A.D."/>
            <person name="Santos A.J."/>
        </authorList>
    </citation>
    <scope>NUCLEOTIDE SEQUENCE</scope>
    <source>
        <tissue evidence="2">Shoot tissue taken approximately 20 cm above the soil surface</tissue>
    </source>
</reference>
<sequence length="330" mass="36366">MVVPRRRVVVVGAVPRGGEEEVVVAAAVGARAGVGERGRRRRDLLVQLVLGRRAAQRRRVAAAAPRRRPRHAVHLAAGVHLHDLDVLLHLLVVPEAGVERRRRAPGRRRPWRPDGLVVLEQPEPRRAGPVLRGDERLHAAEGVAGLPPDEVAAHQRLQLDEPPQRTQRLPRQVGSEDGLDLDRGCLLDADDGGALGPRRGRREPGGGGGGLIGRHGCLGRSRGGDGHGHGVMVRVHPRLQEPVRETALRGRVLGRPGRRRRRAPEAPSPLLLGAERGRRRRGRPRQRQRLVRLRRAGLVLAPVPPARQEVSEPPTRLAHLQRRRRSSLDH</sequence>
<feature type="region of interest" description="Disordered" evidence="1">
    <location>
        <begin position="304"/>
        <end position="330"/>
    </location>
</feature>
<protein>
    <submittedName>
        <fullName evidence="2">Uncharacterized protein</fullName>
    </submittedName>
</protein>
<dbReference type="EMBL" id="GBRH01243409">
    <property type="protein sequence ID" value="JAD54486.1"/>
    <property type="molecule type" value="Transcribed_RNA"/>
</dbReference>
<evidence type="ECO:0000256" key="1">
    <source>
        <dbReference type="SAM" id="MobiDB-lite"/>
    </source>
</evidence>
<feature type="region of interest" description="Disordered" evidence="1">
    <location>
        <begin position="252"/>
        <end position="287"/>
    </location>
</feature>
<feature type="region of interest" description="Disordered" evidence="1">
    <location>
        <begin position="159"/>
        <end position="229"/>
    </location>
</feature>